<dbReference type="AlphaFoldDB" id="A0AA35M0W2"/>
<dbReference type="SMART" id="SM00906">
    <property type="entry name" value="Fungal_trans"/>
    <property type="match status" value="1"/>
</dbReference>
<keyword evidence="2" id="KW-0479">Metal-binding</keyword>
<dbReference type="GO" id="GO:0008270">
    <property type="term" value="F:zinc ion binding"/>
    <property type="evidence" value="ECO:0007669"/>
    <property type="project" value="InterPro"/>
</dbReference>
<evidence type="ECO:0000256" key="3">
    <source>
        <dbReference type="ARBA" id="ARBA00023015"/>
    </source>
</evidence>
<evidence type="ECO:0000256" key="5">
    <source>
        <dbReference type="ARBA" id="ARBA00023242"/>
    </source>
</evidence>
<proteinExistence type="predicted"/>
<keyword evidence="8" id="KW-1185">Reference proteome</keyword>
<dbReference type="GO" id="GO:0003677">
    <property type="term" value="F:DNA binding"/>
    <property type="evidence" value="ECO:0007669"/>
    <property type="project" value="InterPro"/>
</dbReference>
<evidence type="ECO:0000313" key="8">
    <source>
        <dbReference type="Proteomes" id="UP001160390"/>
    </source>
</evidence>
<dbReference type="GO" id="GO:0006351">
    <property type="term" value="P:DNA-templated transcription"/>
    <property type="evidence" value="ECO:0007669"/>
    <property type="project" value="InterPro"/>
</dbReference>
<keyword evidence="4" id="KW-0804">Transcription</keyword>
<dbReference type="InterPro" id="IPR050815">
    <property type="entry name" value="TF_fung"/>
</dbReference>
<dbReference type="GO" id="GO:0005634">
    <property type="term" value="C:nucleus"/>
    <property type="evidence" value="ECO:0007669"/>
    <property type="project" value="UniProtKB-SubCell"/>
</dbReference>
<sequence length="437" mass="49989">MELVDLYFRYVHVAFHNIFHRPTFEASVRNGSVPKILIFGVISLVARFSDHEAFANIDPLVRGEPYTKETERLLDLHKTSLVTIQACLLIAAAHVIEMQSTTESIMYSIACRMSMIMDLPNMTASNILEREMNLRERTVAKSLNILAVWWSVVAIDTWSSSALGLPRAIEARYDIAMPMDERVFRQLDADTSPEIDSSVRSPSRSLIAQMILLNQILFKVNLFNKDVVLGPLGDDVVNERVKQLSKELDDWYSKLPNDMRYSPENISYWIGESCGSTFVILHMNYNHSSQLLLYRFLHLSSQEEDILSAGYAKTCKMHANQLCGIVYEMRKHPDGNARHPLGGHMLVVASTVQLHTLLFSSDNDEVQTAKERLQANFKIINALQIFWPSLKASLSRFDTFHQACLQGKHSFRFDRYMLRFLLDFSQPVEERDGMCRG</sequence>
<accession>A0AA35M0W2</accession>
<dbReference type="PANTHER" id="PTHR47338:SF16">
    <property type="entry name" value="TRANSCRIPTION FACTOR, PUTATIVE (AFU_ORTHOLOGUE AFUA_2G09360)-RELATED"/>
    <property type="match status" value="1"/>
</dbReference>
<comment type="caution">
    <text evidence="7">The sequence shown here is derived from an EMBL/GenBank/DDBJ whole genome shotgun (WGS) entry which is preliminary data.</text>
</comment>
<dbReference type="InterPro" id="IPR007219">
    <property type="entry name" value="XnlR_reg_dom"/>
</dbReference>
<dbReference type="Proteomes" id="UP001160390">
    <property type="component" value="Unassembled WGS sequence"/>
</dbReference>
<dbReference type="Pfam" id="PF04082">
    <property type="entry name" value="Fungal_trans"/>
    <property type="match status" value="1"/>
</dbReference>
<evidence type="ECO:0000256" key="2">
    <source>
        <dbReference type="ARBA" id="ARBA00022723"/>
    </source>
</evidence>
<evidence type="ECO:0000256" key="1">
    <source>
        <dbReference type="ARBA" id="ARBA00004123"/>
    </source>
</evidence>
<dbReference type="CDD" id="cd12148">
    <property type="entry name" value="fungal_TF_MHR"/>
    <property type="match status" value="1"/>
</dbReference>
<reference evidence="7" key="1">
    <citation type="submission" date="2023-01" db="EMBL/GenBank/DDBJ databases">
        <authorList>
            <person name="Piombo E."/>
        </authorList>
    </citation>
    <scope>NUCLEOTIDE SEQUENCE</scope>
</reference>
<dbReference type="GO" id="GO:0000981">
    <property type="term" value="F:DNA-binding transcription factor activity, RNA polymerase II-specific"/>
    <property type="evidence" value="ECO:0007669"/>
    <property type="project" value="InterPro"/>
</dbReference>
<organism evidence="7 8">
    <name type="scientific">Clonostachys chloroleuca</name>
    <dbReference type="NCBI Taxonomy" id="1926264"/>
    <lineage>
        <taxon>Eukaryota</taxon>
        <taxon>Fungi</taxon>
        <taxon>Dikarya</taxon>
        <taxon>Ascomycota</taxon>
        <taxon>Pezizomycotina</taxon>
        <taxon>Sordariomycetes</taxon>
        <taxon>Hypocreomycetidae</taxon>
        <taxon>Hypocreales</taxon>
        <taxon>Bionectriaceae</taxon>
        <taxon>Clonostachys</taxon>
    </lineage>
</organism>
<evidence type="ECO:0000256" key="4">
    <source>
        <dbReference type="ARBA" id="ARBA00023163"/>
    </source>
</evidence>
<keyword evidence="5" id="KW-0539">Nucleus</keyword>
<dbReference type="EMBL" id="CABFNP030000831">
    <property type="protein sequence ID" value="CAI6088438.1"/>
    <property type="molecule type" value="Genomic_DNA"/>
</dbReference>
<dbReference type="PANTHER" id="PTHR47338">
    <property type="entry name" value="ZN(II)2CYS6 TRANSCRIPTION FACTOR (EUROFUNG)-RELATED"/>
    <property type="match status" value="1"/>
</dbReference>
<evidence type="ECO:0000259" key="6">
    <source>
        <dbReference type="SMART" id="SM00906"/>
    </source>
</evidence>
<feature type="domain" description="Xylanolytic transcriptional activator regulatory" evidence="6">
    <location>
        <begin position="103"/>
        <end position="184"/>
    </location>
</feature>
<keyword evidence="3" id="KW-0805">Transcription regulation</keyword>
<protein>
    <recommendedName>
        <fullName evidence="6">Xylanolytic transcriptional activator regulatory domain-containing protein</fullName>
    </recommendedName>
</protein>
<gene>
    <name evidence="7" type="ORF">CCHLO57077_00018281</name>
</gene>
<evidence type="ECO:0000313" key="7">
    <source>
        <dbReference type="EMBL" id="CAI6088438.1"/>
    </source>
</evidence>
<name>A0AA35M0W2_9HYPO</name>
<comment type="subcellular location">
    <subcellularLocation>
        <location evidence="1">Nucleus</location>
    </subcellularLocation>
</comment>